<evidence type="ECO:0000256" key="8">
    <source>
        <dbReference type="ARBA" id="ARBA00022958"/>
    </source>
</evidence>
<evidence type="ECO:0000256" key="5">
    <source>
        <dbReference type="ARBA" id="ARBA00022692"/>
    </source>
</evidence>
<evidence type="ECO:0000256" key="9">
    <source>
        <dbReference type="ARBA" id="ARBA00022989"/>
    </source>
</evidence>
<keyword evidence="3" id="KW-0813">Transport</keyword>
<dbReference type="GO" id="GO:0005249">
    <property type="term" value="F:voltage-gated potassium channel activity"/>
    <property type="evidence" value="ECO:0007669"/>
    <property type="project" value="InterPro"/>
</dbReference>
<keyword evidence="15" id="KW-1185">Reference proteome</keyword>
<evidence type="ECO:0000256" key="10">
    <source>
        <dbReference type="ARBA" id="ARBA00023065"/>
    </source>
</evidence>
<dbReference type="InterPro" id="IPR045319">
    <property type="entry name" value="KAT/AKT"/>
</dbReference>
<dbReference type="PANTHER" id="PTHR45743">
    <property type="entry name" value="POTASSIUM CHANNEL AKT1"/>
    <property type="match status" value="1"/>
</dbReference>
<dbReference type="SUPFAM" id="SSF51206">
    <property type="entry name" value="cAMP-binding domain-like"/>
    <property type="match status" value="1"/>
</dbReference>
<evidence type="ECO:0000256" key="6">
    <source>
        <dbReference type="ARBA" id="ARBA00022826"/>
    </source>
</evidence>
<evidence type="ECO:0000259" key="13">
    <source>
        <dbReference type="PROSITE" id="PS50042"/>
    </source>
</evidence>
<evidence type="ECO:0000256" key="7">
    <source>
        <dbReference type="ARBA" id="ARBA00022882"/>
    </source>
</evidence>
<organism evidence="14 15">
    <name type="scientific">Hibiscus syriacus</name>
    <name type="common">Rose of Sharon</name>
    <dbReference type="NCBI Taxonomy" id="106335"/>
    <lineage>
        <taxon>Eukaryota</taxon>
        <taxon>Viridiplantae</taxon>
        <taxon>Streptophyta</taxon>
        <taxon>Embryophyta</taxon>
        <taxon>Tracheophyta</taxon>
        <taxon>Spermatophyta</taxon>
        <taxon>Magnoliopsida</taxon>
        <taxon>eudicotyledons</taxon>
        <taxon>Gunneridae</taxon>
        <taxon>Pentapetalae</taxon>
        <taxon>rosids</taxon>
        <taxon>malvids</taxon>
        <taxon>Malvales</taxon>
        <taxon>Malvaceae</taxon>
        <taxon>Malvoideae</taxon>
        <taxon>Hibiscus</taxon>
    </lineage>
</organism>
<dbReference type="AlphaFoldDB" id="A0A6A2XL38"/>
<keyword evidence="12" id="KW-0407">Ion channel</keyword>
<protein>
    <recommendedName>
        <fullName evidence="13">Cyclic nucleotide-binding domain-containing protein</fullName>
    </recommendedName>
</protein>
<dbReference type="InterPro" id="IPR000595">
    <property type="entry name" value="cNMP-bd_dom"/>
</dbReference>
<evidence type="ECO:0000256" key="2">
    <source>
        <dbReference type="ARBA" id="ARBA00007929"/>
    </source>
</evidence>
<evidence type="ECO:0000256" key="1">
    <source>
        <dbReference type="ARBA" id="ARBA00004141"/>
    </source>
</evidence>
<evidence type="ECO:0000256" key="4">
    <source>
        <dbReference type="ARBA" id="ARBA00022538"/>
    </source>
</evidence>
<proteinExistence type="inferred from homology"/>
<dbReference type="InterPro" id="IPR018490">
    <property type="entry name" value="cNMP-bd_dom_sf"/>
</dbReference>
<evidence type="ECO:0000256" key="12">
    <source>
        <dbReference type="ARBA" id="ARBA00023303"/>
    </source>
</evidence>
<dbReference type="PROSITE" id="PS50042">
    <property type="entry name" value="CNMP_BINDING_3"/>
    <property type="match status" value="1"/>
</dbReference>
<keyword evidence="10" id="KW-0406">Ion transport</keyword>
<gene>
    <name evidence="14" type="ORF">F3Y22_tig00117048pilonHSYRG00888</name>
</gene>
<evidence type="ECO:0000256" key="11">
    <source>
        <dbReference type="ARBA" id="ARBA00023136"/>
    </source>
</evidence>
<dbReference type="FunFam" id="2.60.120.10:FF:000074">
    <property type="entry name" value="Potassium channel KAT2"/>
    <property type="match status" value="1"/>
</dbReference>
<keyword evidence="4" id="KW-0633">Potassium transport</keyword>
<evidence type="ECO:0000256" key="3">
    <source>
        <dbReference type="ARBA" id="ARBA00022448"/>
    </source>
</evidence>
<comment type="subcellular location">
    <subcellularLocation>
        <location evidence="1">Membrane</location>
        <topology evidence="1">Multi-pass membrane protein</topology>
    </subcellularLocation>
</comment>
<feature type="domain" description="Cyclic nucleotide-binding" evidence="13">
    <location>
        <begin position="212"/>
        <end position="308"/>
    </location>
</feature>
<dbReference type="Gene3D" id="2.60.120.10">
    <property type="entry name" value="Jelly Rolls"/>
    <property type="match status" value="1"/>
</dbReference>
<dbReference type="GO" id="GO:0034702">
    <property type="term" value="C:monoatomic ion channel complex"/>
    <property type="evidence" value="ECO:0007669"/>
    <property type="project" value="UniProtKB-KW"/>
</dbReference>
<accession>A0A6A2XL38</accession>
<dbReference type="EMBL" id="VEPZ02001787">
    <property type="protein sequence ID" value="KAE8654584.1"/>
    <property type="molecule type" value="Genomic_DNA"/>
</dbReference>
<keyword evidence="11" id="KW-0472">Membrane</keyword>
<dbReference type="CDD" id="cd00038">
    <property type="entry name" value="CAP_ED"/>
    <property type="match status" value="1"/>
</dbReference>
<keyword evidence="5" id="KW-0812">Transmembrane</keyword>
<evidence type="ECO:0000313" key="15">
    <source>
        <dbReference type="Proteomes" id="UP000436088"/>
    </source>
</evidence>
<keyword evidence="6" id="KW-0631">Potassium channel</keyword>
<dbReference type="InterPro" id="IPR014710">
    <property type="entry name" value="RmlC-like_jellyroll"/>
</dbReference>
<keyword evidence="7" id="KW-0851">Voltage-gated channel</keyword>
<comment type="caution">
    <text evidence="14">The sequence shown here is derived from an EMBL/GenBank/DDBJ whole genome shotgun (WGS) entry which is preliminary data.</text>
</comment>
<reference evidence="14" key="1">
    <citation type="submission" date="2019-09" db="EMBL/GenBank/DDBJ databases">
        <title>Draft genome information of white flower Hibiscus syriacus.</title>
        <authorList>
            <person name="Kim Y.-M."/>
        </authorList>
    </citation>
    <scope>NUCLEOTIDE SEQUENCE [LARGE SCALE GENOMIC DNA]</scope>
    <source>
        <strain evidence="14">YM2019G1</strain>
    </source>
</reference>
<evidence type="ECO:0000313" key="14">
    <source>
        <dbReference type="EMBL" id="KAE8654584.1"/>
    </source>
</evidence>
<keyword evidence="8" id="KW-0630">Potassium</keyword>
<name>A0A6A2XL38_HIBSY</name>
<comment type="similarity">
    <text evidence="2">Belongs to the potassium channel family. Plant (TC 1.A.1.4) subfamily.</text>
</comment>
<dbReference type="PANTHER" id="PTHR45743:SF27">
    <property type="entry name" value="POTASSIUM CHANNEL KAT3"/>
    <property type="match status" value="1"/>
</dbReference>
<sequence>MTENESSRSLVPLHFRRLSNCEIKNNLASISSSLLPVFGTVIDDAYLQHKKNLMANVFGGARDILRMGIHFVVSICGNCRWTTLICDEILVLYGRTSTLPFELISKIFTGEWHTHKAFLLLNLLRLWRLRRVKELFKSNRIVSQQRDSINEVLLYARKNRLPEGIREQMVAHIQLKFKTAELQQEVLKDLSKAIRSSIAQHLFQKTVEKTYLFRRVSENLVSQLVSEMKAEYFPQRVEITLQNEIPTEYRVLHSSIGSSGCGDIQEWNGADMAGEIGVIFNIPQPFTVRTKRLSQVIRISHHHFKTMLQSGSEDGNIMLA</sequence>
<keyword evidence="9" id="KW-1133">Transmembrane helix</keyword>
<dbReference type="Proteomes" id="UP000436088">
    <property type="component" value="Unassembled WGS sequence"/>
</dbReference>